<organism evidence="1 2">
    <name type="scientific">Rhizobium mesoamericanum STM3625</name>
    <dbReference type="NCBI Taxonomy" id="1211777"/>
    <lineage>
        <taxon>Bacteria</taxon>
        <taxon>Pseudomonadati</taxon>
        <taxon>Pseudomonadota</taxon>
        <taxon>Alphaproteobacteria</taxon>
        <taxon>Hyphomicrobiales</taxon>
        <taxon>Rhizobiaceae</taxon>
        <taxon>Rhizobium/Agrobacterium group</taxon>
        <taxon>Rhizobium</taxon>
    </lineage>
</organism>
<keyword evidence="2" id="KW-1185">Reference proteome</keyword>
<accession>K0Q2J0</accession>
<dbReference type="AlphaFoldDB" id="K0Q2J0"/>
<dbReference type="HOGENOM" id="CLU_2525256_0_0_5"/>
<evidence type="ECO:0000313" key="2">
    <source>
        <dbReference type="Proteomes" id="UP000009319"/>
    </source>
</evidence>
<gene>
    <name evidence="1" type="ORF">BN77_p11440</name>
</gene>
<name>K0Q2J0_9HYPH</name>
<reference evidence="1 2" key="1">
    <citation type="journal article" date="2013" name="Genome Announc.">
        <title>Draft Genome Sequence of Rhizobium mesoamericanum STM3625, a Nitrogen-Fixing Symbiont of Mimosa pudica Isolated in French Guiana (South America).</title>
        <authorList>
            <person name="Moulin L."/>
            <person name="Mornico D."/>
            <person name="Melkonian R."/>
            <person name="Klonowska A."/>
        </authorList>
    </citation>
    <scope>NUCLEOTIDE SEQUENCE [LARGE SCALE GENOMIC DNA]</scope>
    <source>
        <strain evidence="1 2">STM3625</strain>
    </source>
</reference>
<protein>
    <submittedName>
        <fullName evidence="1">Uncharacterized protein</fullName>
    </submittedName>
</protein>
<dbReference type="EMBL" id="CANI01000039">
    <property type="protein sequence ID" value="CCM78745.1"/>
    <property type="molecule type" value="Genomic_DNA"/>
</dbReference>
<proteinExistence type="predicted"/>
<comment type="caution">
    <text evidence="1">The sequence shown here is derived from an EMBL/GenBank/DDBJ whole genome shotgun (WGS) entry which is preliminary data.</text>
</comment>
<sequence>MPKPRAAVCICSDDNLEVIHRLGSTPCLLIISFTTRVTELLNRLELAMKAFHRCSACGFGGTDLGGEIKRWRLSMVLGARRPSS</sequence>
<dbReference type="Proteomes" id="UP000009319">
    <property type="component" value="Unassembled WGS sequence"/>
</dbReference>
<evidence type="ECO:0000313" key="1">
    <source>
        <dbReference type="EMBL" id="CCM78745.1"/>
    </source>
</evidence>